<dbReference type="GO" id="GO:0005524">
    <property type="term" value="F:ATP binding"/>
    <property type="evidence" value="ECO:0007669"/>
    <property type="project" value="UniProtKB-UniRule"/>
</dbReference>
<keyword evidence="9 10" id="KW-0066">ATP synthesis</keyword>
<dbReference type="GO" id="GO:0046933">
    <property type="term" value="F:proton-transporting ATP synthase activity, rotational mechanism"/>
    <property type="evidence" value="ECO:0007669"/>
    <property type="project" value="UniProtKB-UniRule"/>
</dbReference>
<dbReference type="InterPro" id="IPR035968">
    <property type="entry name" value="ATP_synth_F1_ATPase_gsu"/>
</dbReference>
<dbReference type="GO" id="GO:0005886">
    <property type="term" value="C:plasma membrane"/>
    <property type="evidence" value="ECO:0007669"/>
    <property type="project" value="UniProtKB-SubCell"/>
</dbReference>
<evidence type="ECO:0000256" key="4">
    <source>
        <dbReference type="ARBA" id="ARBA00022448"/>
    </source>
</evidence>
<keyword evidence="7 10" id="KW-0472">Membrane</keyword>
<dbReference type="PANTHER" id="PTHR11693">
    <property type="entry name" value="ATP SYNTHASE GAMMA CHAIN"/>
    <property type="match status" value="1"/>
</dbReference>
<name>A0A1F5QB02_9BACT</name>
<dbReference type="GO" id="GO:0042777">
    <property type="term" value="P:proton motive force-driven plasma membrane ATP synthesis"/>
    <property type="evidence" value="ECO:0007669"/>
    <property type="project" value="UniProtKB-UniRule"/>
</dbReference>
<dbReference type="PRINTS" id="PR00126">
    <property type="entry name" value="ATPASEGAMMA"/>
</dbReference>
<dbReference type="NCBIfam" id="TIGR01146">
    <property type="entry name" value="ATPsyn_F1gamma"/>
    <property type="match status" value="1"/>
</dbReference>
<comment type="caution">
    <text evidence="11">The sequence shown here is derived from an EMBL/GenBank/DDBJ whole genome shotgun (WGS) entry which is preliminary data.</text>
</comment>
<evidence type="ECO:0000313" key="11">
    <source>
        <dbReference type="EMBL" id="OGE99072.1"/>
    </source>
</evidence>
<keyword evidence="4 10" id="KW-0813">Transport</keyword>
<comment type="subcellular location">
    <subcellularLocation>
        <location evidence="10">Cell membrane</location>
        <topology evidence="10">Peripheral membrane protein</topology>
    </subcellularLocation>
    <subcellularLocation>
        <location evidence="2">Membrane</location>
        <topology evidence="2">Peripheral membrane protein</topology>
    </subcellularLocation>
</comment>
<dbReference type="InterPro" id="IPR000131">
    <property type="entry name" value="ATP_synth_F1_gsu"/>
</dbReference>
<comment type="subunit">
    <text evidence="10">F-type ATPases have 2 components, CF(1) - the catalytic core - and CF(0) - the membrane proton channel. CF(1) has five subunits: alpha(3), beta(3), gamma(1), delta(1), epsilon(1). CF(0) has three main subunits: a, b and c.</text>
</comment>
<dbReference type="Pfam" id="PF00231">
    <property type="entry name" value="ATP-synt"/>
    <property type="match status" value="1"/>
</dbReference>
<evidence type="ECO:0000313" key="12">
    <source>
        <dbReference type="Proteomes" id="UP000177235"/>
    </source>
</evidence>
<keyword evidence="6 10" id="KW-0406">Ion transport</keyword>
<dbReference type="EMBL" id="MFFF01000022">
    <property type="protein sequence ID" value="OGE99072.1"/>
    <property type="molecule type" value="Genomic_DNA"/>
</dbReference>
<dbReference type="SUPFAM" id="SSF52943">
    <property type="entry name" value="ATP synthase (F1-ATPase), gamma subunit"/>
    <property type="match status" value="1"/>
</dbReference>
<dbReference type="CDD" id="cd12151">
    <property type="entry name" value="F1-ATPase_gamma"/>
    <property type="match status" value="1"/>
</dbReference>
<comment type="similarity">
    <text evidence="3 10">Belongs to the ATPase gamma chain family.</text>
</comment>
<organism evidence="11 12">
    <name type="scientific">Candidatus Doudnabacteria bacterium RIFCSPLOWO2_02_FULL_48_13</name>
    <dbReference type="NCBI Taxonomy" id="1817845"/>
    <lineage>
        <taxon>Bacteria</taxon>
        <taxon>Candidatus Doudnaibacteriota</taxon>
    </lineage>
</organism>
<keyword evidence="8 10" id="KW-0139">CF(1)</keyword>
<evidence type="ECO:0000256" key="8">
    <source>
        <dbReference type="ARBA" id="ARBA00023196"/>
    </source>
</evidence>
<accession>A0A1F5QB02</accession>
<protein>
    <recommendedName>
        <fullName evidence="10">ATP synthase gamma chain</fullName>
    </recommendedName>
    <alternativeName>
        <fullName evidence="10">ATP synthase F1 sector gamma subunit</fullName>
    </alternativeName>
    <alternativeName>
        <fullName evidence="10">F-ATPase gamma subunit</fullName>
    </alternativeName>
</protein>
<evidence type="ECO:0000256" key="6">
    <source>
        <dbReference type="ARBA" id="ARBA00023065"/>
    </source>
</evidence>
<evidence type="ECO:0000256" key="3">
    <source>
        <dbReference type="ARBA" id="ARBA00007681"/>
    </source>
</evidence>
<evidence type="ECO:0000256" key="9">
    <source>
        <dbReference type="ARBA" id="ARBA00023310"/>
    </source>
</evidence>
<evidence type="ECO:0000256" key="2">
    <source>
        <dbReference type="ARBA" id="ARBA00004170"/>
    </source>
</evidence>
<dbReference type="Gene3D" id="1.10.287.80">
    <property type="entry name" value="ATP synthase, gamma subunit, helix hairpin domain"/>
    <property type="match status" value="1"/>
</dbReference>
<proteinExistence type="inferred from homology"/>
<evidence type="ECO:0000256" key="10">
    <source>
        <dbReference type="HAMAP-Rule" id="MF_00815"/>
    </source>
</evidence>
<dbReference type="PANTHER" id="PTHR11693:SF22">
    <property type="entry name" value="ATP SYNTHASE SUBUNIT GAMMA, MITOCHONDRIAL"/>
    <property type="match status" value="1"/>
</dbReference>
<evidence type="ECO:0000256" key="1">
    <source>
        <dbReference type="ARBA" id="ARBA00003456"/>
    </source>
</evidence>
<dbReference type="HAMAP" id="MF_00815">
    <property type="entry name" value="ATP_synth_gamma_bact"/>
    <property type="match status" value="1"/>
</dbReference>
<dbReference type="Proteomes" id="UP000177235">
    <property type="component" value="Unassembled WGS sequence"/>
</dbReference>
<dbReference type="GO" id="GO:0045259">
    <property type="term" value="C:proton-transporting ATP synthase complex"/>
    <property type="evidence" value="ECO:0007669"/>
    <property type="project" value="UniProtKB-KW"/>
</dbReference>
<evidence type="ECO:0000256" key="7">
    <source>
        <dbReference type="ARBA" id="ARBA00023136"/>
    </source>
</evidence>
<dbReference type="Gene3D" id="3.40.1380.10">
    <property type="match status" value="1"/>
</dbReference>
<comment type="function">
    <text evidence="1 10">Produces ATP from ADP in the presence of a proton gradient across the membrane. The gamma chain is believed to be important in regulating ATPase activity and the flow of protons through the CF(0) complex.</text>
</comment>
<evidence type="ECO:0000256" key="5">
    <source>
        <dbReference type="ARBA" id="ARBA00022781"/>
    </source>
</evidence>
<keyword evidence="10" id="KW-1003">Cell membrane</keyword>
<sequence>MPSTKEIRRRIKSIKSTRQITKAMELVSAAKMRKAQMQTLATRAYAKYAWQLVQNLTVKADPRIHALLRPPKQNGRALMVVMSSNRGLIGAFNNHITEAANAYARKFVGVDVITLGKKSRDSLKKLDFQIVADFEKKDTTNSVMDINILSQMVISEFVSGKYDRVALVYMDFISTLQQKPHVLELLPLKQPDPSLGMMSAEGDDEFTPSFEDFDYTFEPSAQFVLEEVLPRLTIMQVYQALLETNAAEHSARMVAMKNASDAAGDLLTDLTLEYNKLRQANITKEISEIVAGKLALTN</sequence>
<dbReference type="AlphaFoldDB" id="A0A1F5QB02"/>
<reference evidence="11 12" key="1">
    <citation type="journal article" date="2016" name="Nat. Commun.">
        <title>Thousands of microbial genomes shed light on interconnected biogeochemical processes in an aquifer system.</title>
        <authorList>
            <person name="Anantharaman K."/>
            <person name="Brown C.T."/>
            <person name="Hug L.A."/>
            <person name="Sharon I."/>
            <person name="Castelle C.J."/>
            <person name="Probst A.J."/>
            <person name="Thomas B.C."/>
            <person name="Singh A."/>
            <person name="Wilkins M.J."/>
            <person name="Karaoz U."/>
            <person name="Brodie E.L."/>
            <person name="Williams K.H."/>
            <person name="Hubbard S.S."/>
            <person name="Banfield J.F."/>
        </authorList>
    </citation>
    <scope>NUCLEOTIDE SEQUENCE [LARGE SCALE GENOMIC DNA]</scope>
</reference>
<gene>
    <name evidence="10" type="primary">atpG</name>
    <name evidence="11" type="ORF">A3J05_01375</name>
</gene>
<keyword evidence="5 10" id="KW-0375">Hydrogen ion transport</keyword>